<name>A0A143HGX6_9BACL</name>
<feature type="transmembrane region" description="Helical" evidence="9">
    <location>
        <begin position="366"/>
        <end position="385"/>
    </location>
</feature>
<proteinExistence type="inferred from homology"/>
<dbReference type="PANTHER" id="PTHR42810">
    <property type="entry name" value="PURINE PERMEASE C1399.01C-RELATED"/>
    <property type="match status" value="1"/>
</dbReference>
<feature type="transmembrane region" description="Helical" evidence="9">
    <location>
        <begin position="330"/>
        <end position="354"/>
    </location>
</feature>
<dbReference type="NCBIfam" id="NF037981">
    <property type="entry name" value="NCS2_1"/>
    <property type="match status" value="1"/>
</dbReference>
<evidence type="ECO:0000256" key="1">
    <source>
        <dbReference type="ARBA" id="ARBA00004651"/>
    </source>
</evidence>
<protein>
    <submittedName>
        <fullName evidence="10">Xanthine permease</fullName>
    </submittedName>
</protein>
<dbReference type="InterPro" id="IPR006043">
    <property type="entry name" value="NCS2"/>
</dbReference>
<dbReference type="STRING" id="241244.ATY39_15825"/>
<dbReference type="Pfam" id="PF00860">
    <property type="entry name" value="Xan_ur_permease"/>
    <property type="match status" value="1"/>
</dbReference>
<dbReference type="PROSITE" id="PS01116">
    <property type="entry name" value="XANTH_URACIL_PERMASE"/>
    <property type="match status" value="1"/>
</dbReference>
<keyword evidence="7 9" id="KW-0472">Membrane</keyword>
<keyword evidence="6 9" id="KW-1133">Transmembrane helix</keyword>
<keyword evidence="5 9" id="KW-0812">Transmembrane</keyword>
<dbReference type="EMBL" id="CP014806">
    <property type="protein sequence ID" value="AMX00737.1"/>
    <property type="molecule type" value="Genomic_DNA"/>
</dbReference>
<feature type="transmembrane region" description="Helical" evidence="9">
    <location>
        <begin position="152"/>
        <end position="171"/>
    </location>
</feature>
<keyword evidence="3" id="KW-0813">Transport</keyword>
<evidence type="ECO:0000256" key="7">
    <source>
        <dbReference type="ARBA" id="ARBA00023136"/>
    </source>
</evidence>
<evidence type="ECO:0000256" key="2">
    <source>
        <dbReference type="ARBA" id="ARBA00008821"/>
    </source>
</evidence>
<dbReference type="InterPro" id="IPR006042">
    <property type="entry name" value="Xan_ur_permease"/>
</dbReference>
<dbReference type="NCBIfam" id="TIGR03173">
    <property type="entry name" value="pbuX"/>
    <property type="match status" value="1"/>
</dbReference>
<dbReference type="KEGG" id="rst:ATY39_15825"/>
<evidence type="ECO:0000256" key="6">
    <source>
        <dbReference type="ARBA" id="ARBA00022989"/>
    </source>
</evidence>
<evidence type="ECO:0000256" key="4">
    <source>
        <dbReference type="ARBA" id="ARBA00022475"/>
    </source>
</evidence>
<feature type="transmembrane region" description="Helical" evidence="9">
    <location>
        <begin position="12"/>
        <end position="32"/>
    </location>
</feature>
<dbReference type="RefSeq" id="WP_066791425.1">
    <property type="nucleotide sequence ID" value="NZ_CP014806.1"/>
</dbReference>
<comment type="subcellular location">
    <subcellularLocation>
        <location evidence="1">Cell membrane</location>
        <topology evidence="1">Multi-pass membrane protein</topology>
    </subcellularLocation>
</comment>
<feature type="transmembrane region" description="Helical" evidence="9">
    <location>
        <begin position="305"/>
        <end position="324"/>
    </location>
</feature>
<feature type="region of interest" description="Disordered" evidence="8">
    <location>
        <begin position="428"/>
        <end position="456"/>
    </location>
</feature>
<feature type="transmembrane region" description="Helical" evidence="9">
    <location>
        <begin position="63"/>
        <end position="83"/>
    </location>
</feature>
<organism evidence="10 11">
    <name type="scientific">Rummeliibacillus stabekisii</name>
    <dbReference type="NCBI Taxonomy" id="241244"/>
    <lineage>
        <taxon>Bacteria</taxon>
        <taxon>Bacillati</taxon>
        <taxon>Bacillota</taxon>
        <taxon>Bacilli</taxon>
        <taxon>Bacillales</taxon>
        <taxon>Caryophanaceae</taxon>
        <taxon>Rummeliibacillus</taxon>
    </lineage>
</organism>
<dbReference type="NCBIfam" id="TIGR00801">
    <property type="entry name" value="ncs2"/>
    <property type="match status" value="1"/>
</dbReference>
<evidence type="ECO:0000256" key="9">
    <source>
        <dbReference type="SAM" id="Phobius"/>
    </source>
</evidence>
<evidence type="ECO:0000256" key="8">
    <source>
        <dbReference type="SAM" id="MobiDB-lite"/>
    </source>
</evidence>
<reference evidence="11" key="2">
    <citation type="submission" date="2016-03" db="EMBL/GenBank/DDBJ databases">
        <authorList>
            <person name="Seldin L."/>
        </authorList>
    </citation>
    <scope>NUCLEOTIDE SEQUENCE [LARGE SCALE GENOMIC DNA]</scope>
    <source>
        <strain evidence="11">PP9</strain>
    </source>
</reference>
<feature type="transmembrane region" description="Helical" evidence="9">
    <location>
        <begin position="89"/>
        <end position="111"/>
    </location>
</feature>
<keyword evidence="11" id="KW-1185">Reference proteome</keyword>
<evidence type="ECO:0000313" key="11">
    <source>
        <dbReference type="Proteomes" id="UP000076021"/>
    </source>
</evidence>
<dbReference type="GO" id="GO:0042907">
    <property type="term" value="F:xanthine transmembrane transporter activity"/>
    <property type="evidence" value="ECO:0007669"/>
    <property type="project" value="TreeGrafter"/>
</dbReference>
<dbReference type="Proteomes" id="UP000076021">
    <property type="component" value="Chromosome"/>
</dbReference>
<evidence type="ECO:0000256" key="5">
    <source>
        <dbReference type="ARBA" id="ARBA00022692"/>
    </source>
</evidence>
<feature type="transmembrane region" description="Helical" evidence="9">
    <location>
        <begin position="218"/>
        <end position="242"/>
    </location>
</feature>
<evidence type="ECO:0000256" key="3">
    <source>
        <dbReference type="ARBA" id="ARBA00022448"/>
    </source>
</evidence>
<keyword evidence="4" id="KW-1003">Cell membrane</keyword>
<reference evidence="10 11" key="1">
    <citation type="journal article" date="2016" name="Genome Announc.">
        <title>Whole-Genome Sequence of Rummeliibacillus stabekisii Strain PP9 Isolated from Antarctic Soil.</title>
        <authorList>
            <person name="da Mota F.F."/>
            <person name="Vollu R.E."/>
            <person name="Jurelevicius D."/>
            <person name="Seldin L."/>
        </authorList>
    </citation>
    <scope>NUCLEOTIDE SEQUENCE [LARGE SCALE GENOMIC DNA]</scope>
    <source>
        <strain evidence="10 11">PP9</strain>
    </source>
</reference>
<feature type="transmembrane region" description="Helical" evidence="9">
    <location>
        <begin position="118"/>
        <end position="140"/>
    </location>
</feature>
<evidence type="ECO:0000313" key="10">
    <source>
        <dbReference type="EMBL" id="AMX00737.1"/>
    </source>
</evidence>
<dbReference type="InterPro" id="IPR017588">
    <property type="entry name" value="UacT-like"/>
</dbReference>
<comment type="similarity">
    <text evidence="2">Belongs to the nucleobase:cation symporter-2 (NCS2) (TC 2.A.40) family.</text>
</comment>
<feature type="compositionally biased region" description="Basic and acidic residues" evidence="8">
    <location>
        <begin position="433"/>
        <end position="448"/>
    </location>
</feature>
<dbReference type="OrthoDB" id="9805749at2"/>
<dbReference type="AlphaFoldDB" id="A0A143HGX6"/>
<gene>
    <name evidence="10" type="ORF">ATY39_15825</name>
</gene>
<feature type="transmembrane region" description="Helical" evidence="9">
    <location>
        <begin position="397"/>
        <end position="417"/>
    </location>
</feature>
<accession>A0A143HGX6</accession>
<feature type="transmembrane region" description="Helical" evidence="9">
    <location>
        <begin position="38"/>
        <end position="56"/>
    </location>
</feature>
<feature type="transmembrane region" description="Helical" evidence="9">
    <location>
        <begin position="178"/>
        <end position="198"/>
    </location>
</feature>
<sequence length="456" mass="47637">MNKAKLATLGIQHLLAMYAGAILVPLIIGGALKFNTTQLTYLVSIDIMMCGIATLLQVARGKVFGIGLPLVLGCTFTAVTPIIGIGDKYGLGSIYGAVITSGLIIVLISGFFGKLVKFFPPVVTGSVVTIIGITLIPVAINNAGGGQGAADFGSASNITLAFGTLLAIILLYRFTNGFFRSIAILIGLVLGTIAAGFMGKVDFTPVKEAAWGQIVTPFYFATPEFHVVPIITMTLVALVSLVESTGSYFALSDMTNTPIDDKALARGYRSEGLASIIGGIFNSFPYTAFSQNVGLMQLTGVKNRAVIFITGIFLVTLGFLPKIAALTTVIPTAVLGGAMIAMFGMVVSQGIKMLGSVIGETEGNPMIVACAVGMGLGVTVVPQIFDILPESVRILTSNGIVAGSVTAIAMNIVFNMLPWGRSEKVKSSSLDSSMKREAVSTKGKELPKNKSYGQVH</sequence>
<dbReference type="GO" id="GO:0005886">
    <property type="term" value="C:plasma membrane"/>
    <property type="evidence" value="ECO:0007669"/>
    <property type="project" value="UniProtKB-SubCell"/>
</dbReference>
<dbReference type="PANTHER" id="PTHR42810:SF4">
    <property type="entry name" value="URIC ACID TRANSPORTER UACT"/>
    <property type="match status" value="1"/>
</dbReference>